<feature type="transmembrane region" description="Helical" evidence="1">
    <location>
        <begin position="29"/>
        <end position="48"/>
    </location>
</feature>
<proteinExistence type="predicted"/>
<evidence type="ECO:0000256" key="1">
    <source>
        <dbReference type="SAM" id="Phobius"/>
    </source>
</evidence>
<protein>
    <submittedName>
        <fullName evidence="2">Uncharacterized protein</fullName>
    </submittedName>
</protein>
<comment type="caution">
    <text evidence="2">The sequence shown here is derived from an EMBL/GenBank/DDBJ whole genome shotgun (WGS) entry which is preliminary data.</text>
</comment>
<accession>A0A941EB82</accession>
<dbReference type="Proteomes" id="UP000676325">
    <property type="component" value="Unassembled WGS sequence"/>
</dbReference>
<feature type="transmembrane region" description="Helical" evidence="1">
    <location>
        <begin position="68"/>
        <end position="87"/>
    </location>
</feature>
<sequence length="121" mass="12772">MDNGVQIPSGRPGPAVGRRIPLPRALGEILAVYIPSFGLGILSALILLHDPNAGADQITGPVTALEEILQYVMQASVTVFGVAFFCLQRGVTLRMLFGRTAEPPRYPAAAYGLPYPAAPAN</sequence>
<dbReference type="AlphaFoldDB" id="A0A941EB82"/>
<keyword evidence="1" id="KW-0472">Membrane</keyword>
<keyword evidence="1" id="KW-1133">Transmembrane helix</keyword>
<evidence type="ECO:0000313" key="3">
    <source>
        <dbReference type="Proteomes" id="UP000676325"/>
    </source>
</evidence>
<reference evidence="2" key="1">
    <citation type="submission" date="2021-04" db="EMBL/GenBank/DDBJ databases">
        <title>Genome based classification of Actinospica acidithermotolerans sp. nov., an actinobacterium isolated from an Indonesian hot spring.</title>
        <authorList>
            <person name="Kusuma A.B."/>
            <person name="Putra K.E."/>
            <person name="Nafisah S."/>
            <person name="Loh J."/>
            <person name="Nouioui I."/>
            <person name="Goodfellow M."/>
        </authorList>
    </citation>
    <scope>NUCLEOTIDE SEQUENCE</scope>
    <source>
        <strain evidence="2">MGRD01-02</strain>
    </source>
</reference>
<keyword evidence="3" id="KW-1185">Reference proteome</keyword>
<gene>
    <name evidence="2" type="ORF">KDK95_05975</name>
</gene>
<name>A0A941EB82_9ACTN</name>
<evidence type="ECO:0000313" key="2">
    <source>
        <dbReference type="EMBL" id="MBR7825849.1"/>
    </source>
</evidence>
<feature type="non-terminal residue" evidence="2">
    <location>
        <position position="121"/>
    </location>
</feature>
<dbReference type="EMBL" id="JAGSOH010000010">
    <property type="protein sequence ID" value="MBR7825849.1"/>
    <property type="molecule type" value="Genomic_DNA"/>
</dbReference>
<keyword evidence="1" id="KW-0812">Transmembrane</keyword>
<dbReference type="RefSeq" id="WP_212517004.1">
    <property type="nucleotide sequence ID" value="NZ_JAGSOH010000010.1"/>
</dbReference>
<organism evidence="2 3">
    <name type="scientific">Actinospica acidithermotolerans</name>
    <dbReference type="NCBI Taxonomy" id="2828514"/>
    <lineage>
        <taxon>Bacteria</taxon>
        <taxon>Bacillati</taxon>
        <taxon>Actinomycetota</taxon>
        <taxon>Actinomycetes</taxon>
        <taxon>Catenulisporales</taxon>
        <taxon>Actinospicaceae</taxon>
        <taxon>Actinospica</taxon>
    </lineage>
</organism>